<dbReference type="PANTHER" id="PTHR40061">
    <property type="entry name" value="SPORULATION PROTEIN YLMC-RELATED"/>
    <property type="match status" value="1"/>
</dbReference>
<sequence length="89" mass="10135">MRWSEFSTKECVDMVNGEKIGSFSQADLTFHPQTGKIETVLVPTQTSWFKKNKHEVELSWKVIKKIGPEMVLVDTSSNRLTAKGETSFK</sequence>
<keyword evidence="2" id="KW-1185">Reference proteome</keyword>
<gene>
    <name evidence="1" type="ORF">EDD58_11123</name>
</gene>
<name>A0A4R3L1X9_9BACL</name>
<protein>
    <submittedName>
        <fullName evidence="1">YlmC/YmxH family sporulation protein</fullName>
    </submittedName>
</protein>
<dbReference type="NCBIfam" id="TIGR02888">
    <property type="entry name" value="spore_YlmC_YmxH"/>
    <property type="match status" value="1"/>
</dbReference>
<dbReference type="SUPFAM" id="SSF50346">
    <property type="entry name" value="PRC-barrel domain"/>
    <property type="match status" value="1"/>
</dbReference>
<evidence type="ECO:0000313" key="2">
    <source>
        <dbReference type="Proteomes" id="UP000294937"/>
    </source>
</evidence>
<organism evidence="1 2">
    <name type="scientific">Hazenella coriacea</name>
    <dbReference type="NCBI Taxonomy" id="1179467"/>
    <lineage>
        <taxon>Bacteria</taxon>
        <taxon>Bacillati</taxon>
        <taxon>Bacillota</taxon>
        <taxon>Bacilli</taxon>
        <taxon>Bacillales</taxon>
        <taxon>Thermoactinomycetaceae</taxon>
        <taxon>Hazenella</taxon>
    </lineage>
</organism>
<dbReference type="RefSeq" id="WP_131926556.1">
    <property type="nucleotide sequence ID" value="NZ_SMAG01000011.1"/>
</dbReference>
<dbReference type="AlphaFoldDB" id="A0A4R3L1X9"/>
<dbReference type="OrthoDB" id="2468688at2"/>
<reference evidence="1 2" key="1">
    <citation type="submission" date="2019-03" db="EMBL/GenBank/DDBJ databases">
        <title>Genomic Encyclopedia of Type Strains, Phase IV (KMG-IV): sequencing the most valuable type-strain genomes for metagenomic binning, comparative biology and taxonomic classification.</title>
        <authorList>
            <person name="Goeker M."/>
        </authorList>
    </citation>
    <scope>NUCLEOTIDE SEQUENCE [LARGE SCALE GENOMIC DNA]</scope>
    <source>
        <strain evidence="1 2">DSM 45707</strain>
    </source>
</reference>
<dbReference type="Gene3D" id="2.30.30.240">
    <property type="entry name" value="PRC-barrel domain"/>
    <property type="match status" value="1"/>
</dbReference>
<dbReference type="InterPro" id="IPR014238">
    <property type="entry name" value="Spore_YlmC/YmxH"/>
</dbReference>
<dbReference type="InterPro" id="IPR011033">
    <property type="entry name" value="PRC_barrel-like_sf"/>
</dbReference>
<comment type="caution">
    <text evidence="1">The sequence shown here is derived from an EMBL/GenBank/DDBJ whole genome shotgun (WGS) entry which is preliminary data.</text>
</comment>
<proteinExistence type="predicted"/>
<evidence type="ECO:0000313" key="1">
    <source>
        <dbReference type="EMBL" id="TCS92559.1"/>
    </source>
</evidence>
<accession>A0A4R3L1X9</accession>
<dbReference type="EMBL" id="SMAG01000011">
    <property type="protein sequence ID" value="TCS92559.1"/>
    <property type="molecule type" value="Genomic_DNA"/>
</dbReference>
<dbReference type="Proteomes" id="UP000294937">
    <property type="component" value="Unassembled WGS sequence"/>
</dbReference>
<dbReference type="PANTHER" id="PTHR40061:SF2">
    <property type="entry name" value="PRC-BARREL DOMAIN-CONTAINING PROTEIN"/>
    <property type="match status" value="1"/>
</dbReference>